<dbReference type="EC" id="5.1.1.1" evidence="4"/>
<organism evidence="4">
    <name type="scientific">Lacrimispora sp. BS-2</name>
    <dbReference type="NCBI Taxonomy" id="3151850"/>
    <lineage>
        <taxon>Bacteria</taxon>
        <taxon>Bacillati</taxon>
        <taxon>Bacillota</taxon>
        <taxon>Clostridia</taxon>
        <taxon>Lachnospirales</taxon>
        <taxon>Lachnospiraceae</taxon>
        <taxon>Lacrimispora</taxon>
    </lineage>
</organism>
<sequence>MNEKMFEHAIHEYKTPFYIFDTDILAMQVEKIRDVLGEDVELCYAMKANPFVIKDLEEMVDSFEVCSPGEFAICERAGINMGKVVMSGVHKKPEDIEYALKHYGDEIIYTAESLSHWQILTAYSENLHIPIRVLLRLTSGNQFGMDESLIRQIIADGTHEFITIEGIQYFSGTQKKSITKLENELHMLDQFCLELNQDYGFIVKKLEYGPGLPICYFEEEKNEEEQMLTGLAGFIKKLAFGGRVALEMGRFLAAPCGSYVTSVVDRKINKEEPYCIVDGGIHQLNYYGQMLAMKKPPIFHFNQREGERREWTVCGSLCTVNDVLVKQYPFQNLQSGDRLIFQKTGAYSVTEGMSLFLSRDLPQILLYSAKENFRVARPHVQTDVLNYFKPKETKPWNNY</sequence>
<reference evidence="4" key="1">
    <citation type="submission" date="2024-06" db="EMBL/GenBank/DDBJ databases">
        <title>Lacrimispora cavernae sp. nov., a novel anaerobe isolated from bat guano pile inside a cave.</title>
        <authorList>
            <person name="Miller S.L."/>
            <person name="Lu N."/>
            <person name="King J."/>
            <person name="Sankaranarayanan K."/>
            <person name="Lawson P.A."/>
        </authorList>
    </citation>
    <scope>NUCLEOTIDE SEQUENCE</scope>
    <source>
        <strain evidence="4">BS-2</strain>
    </source>
</reference>
<dbReference type="GO" id="GO:0008836">
    <property type="term" value="F:diaminopimelate decarboxylase activity"/>
    <property type="evidence" value="ECO:0007669"/>
    <property type="project" value="TreeGrafter"/>
</dbReference>
<dbReference type="RefSeq" id="WP_349947581.1">
    <property type="nucleotide sequence ID" value="NZ_CP157940.1"/>
</dbReference>
<gene>
    <name evidence="4" type="ORF">ABFV83_03610</name>
</gene>
<evidence type="ECO:0000259" key="3">
    <source>
        <dbReference type="Pfam" id="PF02784"/>
    </source>
</evidence>
<dbReference type="Gene3D" id="3.20.20.10">
    <property type="entry name" value="Alanine racemase"/>
    <property type="match status" value="1"/>
</dbReference>
<proteinExistence type="predicted"/>
<dbReference type="Pfam" id="PF02784">
    <property type="entry name" value="Orn_Arg_deC_N"/>
    <property type="match status" value="1"/>
</dbReference>
<dbReference type="Gene3D" id="2.40.37.10">
    <property type="entry name" value="Lyase, Ornithine Decarboxylase, Chain A, domain 1"/>
    <property type="match status" value="1"/>
</dbReference>
<keyword evidence="2" id="KW-0663">Pyridoxal phosphate</keyword>
<accession>A0AAU7PRA1</accession>
<name>A0AAU7PRA1_9FIRM</name>
<dbReference type="InterPro" id="IPR022644">
    <property type="entry name" value="De-COase2_N"/>
</dbReference>
<dbReference type="GO" id="GO:0008784">
    <property type="term" value="F:alanine racemase activity"/>
    <property type="evidence" value="ECO:0007669"/>
    <property type="project" value="UniProtKB-EC"/>
</dbReference>
<dbReference type="InterPro" id="IPR009006">
    <property type="entry name" value="Ala_racemase/Decarboxylase_C"/>
</dbReference>
<feature type="domain" description="Orn/DAP/Arg decarboxylase 2 N-terminal" evidence="3">
    <location>
        <begin position="28"/>
        <end position="254"/>
    </location>
</feature>
<dbReference type="SUPFAM" id="SSF51419">
    <property type="entry name" value="PLP-binding barrel"/>
    <property type="match status" value="1"/>
</dbReference>
<dbReference type="GO" id="GO:0009089">
    <property type="term" value="P:lysine biosynthetic process via diaminopimelate"/>
    <property type="evidence" value="ECO:0007669"/>
    <property type="project" value="TreeGrafter"/>
</dbReference>
<dbReference type="AlphaFoldDB" id="A0AAU7PRA1"/>
<evidence type="ECO:0000256" key="1">
    <source>
        <dbReference type="ARBA" id="ARBA00001933"/>
    </source>
</evidence>
<protein>
    <submittedName>
        <fullName evidence="4">Alanine racemase</fullName>
        <ecNumber evidence="4">5.1.1.1</ecNumber>
    </submittedName>
</protein>
<dbReference type="PANTHER" id="PTHR43727:SF2">
    <property type="entry name" value="GROUP IV DECARBOXYLASE"/>
    <property type="match status" value="1"/>
</dbReference>
<dbReference type="InterPro" id="IPR029066">
    <property type="entry name" value="PLP-binding_barrel"/>
</dbReference>
<keyword evidence="4" id="KW-0413">Isomerase</keyword>
<dbReference type="EMBL" id="CP157940">
    <property type="protein sequence ID" value="XBS54893.1"/>
    <property type="molecule type" value="Genomic_DNA"/>
</dbReference>
<evidence type="ECO:0000256" key="2">
    <source>
        <dbReference type="ARBA" id="ARBA00022898"/>
    </source>
</evidence>
<comment type="cofactor">
    <cofactor evidence="1">
        <name>pyridoxal 5'-phosphate</name>
        <dbReference type="ChEBI" id="CHEBI:597326"/>
    </cofactor>
</comment>
<dbReference type="PANTHER" id="PTHR43727">
    <property type="entry name" value="DIAMINOPIMELATE DECARBOXYLASE"/>
    <property type="match status" value="1"/>
</dbReference>
<evidence type="ECO:0000313" key="4">
    <source>
        <dbReference type="EMBL" id="XBS54893.1"/>
    </source>
</evidence>
<dbReference type="SUPFAM" id="SSF50621">
    <property type="entry name" value="Alanine racemase C-terminal domain-like"/>
    <property type="match status" value="1"/>
</dbReference>